<dbReference type="CDD" id="cd07012">
    <property type="entry name" value="PBP2_Bug_TTT"/>
    <property type="match status" value="1"/>
</dbReference>
<organism evidence="2 3">
    <name type="scientific">Ottowia thiooxydans</name>
    <dbReference type="NCBI Taxonomy" id="219182"/>
    <lineage>
        <taxon>Bacteria</taxon>
        <taxon>Pseudomonadati</taxon>
        <taxon>Pseudomonadota</taxon>
        <taxon>Betaproteobacteria</taxon>
        <taxon>Burkholderiales</taxon>
        <taxon>Comamonadaceae</taxon>
        <taxon>Ottowia</taxon>
    </lineage>
</organism>
<name>A0ABV2Q8F1_9BURK</name>
<accession>A0ABV2Q8F1</accession>
<sequence length="377" mass="38696">MMAYPGHACSPGVATCGCDPVPWWPKAIEESRFGSQFEAMNPTQSSEISSLVSRRRALGTMGGLASLLALGHGTAQAQSWPAKPIKLTVAYPPGGVADNMARLLAEKLSTVLGNSVVVDNKAGASGAIGMDTAAKGAPDGHTLVFSAISPLVLSPHLGKVPYDPVKDIAPVVNVIASPVVLLATSACTAKDFKGLLEQAKAKPGALRWATSGPASLGHIMLEQIKAGAGVDITHIPYKGGGQQINDALAGHFEVLSVNAGPAINGHIQAGKLRPLAVGSPVRLDNMRNVPTLADLGLPAANLASVFGIFAPAGTPASVVERLNTEVNKLLKDPDVRQRIEAAENVPTGGSAADFGRYIAAESAANARIIKQVPGMTG</sequence>
<reference evidence="2 3" key="1">
    <citation type="submission" date="2024-06" db="EMBL/GenBank/DDBJ databases">
        <title>Sorghum-associated microbial communities from plants grown in Nebraska, USA.</title>
        <authorList>
            <person name="Schachtman D."/>
        </authorList>
    </citation>
    <scope>NUCLEOTIDE SEQUENCE [LARGE SCALE GENOMIC DNA]</scope>
    <source>
        <strain evidence="2 3">2709</strain>
    </source>
</reference>
<keyword evidence="2" id="KW-0675">Receptor</keyword>
<dbReference type="PIRSF" id="PIRSF017082">
    <property type="entry name" value="YflP"/>
    <property type="match status" value="1"/>
</dbReference>
<dbReference type="InterPro" id="IPR005064">
    <property type="entry name" value="BUG"/>
</dbReference>
<dbReference type="EMBL" id="JBEPSH010000004">
    <property type="protein sequence ID" value="MET4577311.1"/>
    <property type="molecule type" value="Genomic_DNA"/>
</dbReference>
<evidence type="ECO:0000256" key="1">
    <source>
        <dbReference type="ARBA" id="ARBA00006987"/>
    </source>
</evidence>
<keyword evidence="3" id="KW-1185">Reference proteome</keyword>
<dbReference type="Proteomes" id="UP001549320">
    <property type="component" value="Unassembled WGS sequence"/>
</dbReference>
<protein>
    <submittedName>
        <fullName evidence="2">Tripartite-type tricarboxylate transporter receptor subunit TctC</fullName>
    </submittedName>
</protein>
<comment type="caution">
    <text evidence="2">The sequence shown here is derived from an EMBL/GenBank/DDBJ whole genome shotgun (WGS) entry which is preliminary data.</text>
</comment>
<dbReference type="InterPro" id="IPR042100">
    <property type="entry name" value="Bug_dom1"/>
</dbReference>
<dbReference type="Gene3D" id="3.40.190.150">
    <property type="entry name" value="Bordetella uptake gene, domain 1"/>
    <property type="match status" value="1"/>
</dbReference>
<gene>
    <name evidence="2" type="ORF">ABIE13_002422</name>
</gene>
<dbReference type="PANTHER" id="PTHR42928:SF5">
    <property type="entry name" value="BLR1237 PROTEIN"/>
    <property type="match status" value="1"/>
</dbReference>
<dbReference type="Pfam" id="PF03401">
    <property type="entry name" value="TctC"/>
    <property type="match status" value="1"/>
</dbReference>
<proteinExistence type="inferred from homology"/>
<dbReference type="Gene3D" id="3.40.190.10">
    <property type="entry name" value="Periplasmic binding protein-like II"/>
    <property type="match status" value="1"/>
</dbReference>
<comment type="similarity">
    <text evidence="1">Belongs to the UPF0065 (bug) family.</text>
</comment>
<evidence type="ECO:0000313" key="3">
    <source>
        <dbReference type="Proteomes" id="UP001549320"/>
    </source>
</evidence>
<evidence type="ECO:0000313" key="2">
    <source>
        <dbReference type="EMBL" id="MET4577311.1"/>
    </source>
</evidence>
<dbReference type="PANTHER" id="PTHR42928">
    <property type="entry name" value="TRICARBOXYLATE-BINDING PROTEIN"/>
    <property type="match status" value="1"/>
</dbReference>